<organism evidence="1 2">
    <name type="scientific">Novosphingobium chloroacetimidivorans</name>
    <dbReference type="NCBI Taxonomy" id="1428314"/>
    <lineage>
        <taxon>Bacteria</taxon>
        <taxon>Pseudomonadati</taxon>
        <taxon>Pseudomonadota</taxon>
        <taxon>Alphaproteobacteria</taxon>
        <taxon>Sphingomonadales</taxon>
        <taxon>Sphingomonadaceae</taxon>
        <taxon>Novosphingobium</taxon>
    </lineage>
</organism>
<dbReference type="AlphaFoldDB" id="A0A7W7KE11"/>
<keyword evidence="2" id="KW-1185">Reference proteome</keyword>
<accession>A0A7W7KE11</accession>
<reference evidence="1 2" key="1">
    <citation type="submission" date="2020-08" db="EMBL/GenBank/DDBJ databases">
        <title>Functional genomics of gut bacteria from endangered species of beetles.</title>
        <authorList>
            <person name="Carlos-Shanley C."/>
        </authorList>
    </citation>
    <scope>NUCLEOTIDE SEQUENCE [LARGE SCALE GENOMIC DNA]</scope>
    <source>
        <strain evidence="1 2">S00245</strain>
    </source>
</reference>
<evidence type="ECO:0000313" key="2">
    <source>
        <dbReference type="Proteomes" id="UP000555448"/>
    </source>
</evidence>
<dbReference type="EMBL" id="JACHLR010000058">
    <property type="protein sequence ID" value="MBB4861102.1"/>
    <property type="molecule type" value="Genomic_DNA"/>
</dbReference>
<comment type="caution">
    <text evidence="1">The sequence shown here is derived from an EMBL/GenBank/DDBJ whole genome shotgun (WGS) entry which is preliminary data.</text>
</comment>
<name>A0A7W7KE11_9SPHN</name>
<sequence>MYQVEVLRGKQWCPAGAHVREPHAIENAKNIQRLESDVRAVRVLDLAGWVIYSR</sequence>
<gene>
    <name evidence="1" type="ORF">HNO88_004456</name>
</gene>
<proteinExistence type="predicted"/>
<evidence type="ECO:0000313" key="1">
    <source>
        <dbReference type="EMBL" id="MBB4861102.1"/>
    </source>
</evidence>
<dbReference type="Proteomes" id="UP000555448">
    <property type="component" value="Unassembled WGS sequence"/>
</dbReference>
<protein>
    <submittedName>
        <fullName evidence="1">Uncharacterized protein</fullName>
    </submittedName>
</protein>